<dbReference type="GO" id="GO:0006260">
    <property type="term" value="P:DNA replication"/>
    <property type="evidence" value="ECO:0007669"/>
    <property type="project" value="UniProtKB-KW"/>
</dbReference>
<keyword evidence="6" id="KW-1185">Reference proteome</keyword>
<dbReference type="Pfam" id="PF22703">
    <property type="entry name" value="Cdc6_lid"/>
    <property type="match status" value="1"/>
</dbReference>
<feature type="domain" description="AAA+ ATPase" evidence="4">
    <location>
        <begin position="41"/>
        <end position="172"/>
    </location>
</feature>
<comment type="caution">
    <text evidence="5">The sequence shown here is derived from an EMBL/GenBank/DDBJ whole genome shotgun (WGS) entry which is preliminary data.</text>
</comment>
<dbReference type="PANTHER" id="PTHR10763">
    <property type="entry name" value="CELL DIVISION CONTROL PROTEIN 6-RELATED"/>
    <property type="match status" value="1"/>
</dbReference>
<evidence type="ECO:0000256" key="1">
    <source>
        <dbReference type="ARBA" id="ARBA00022705"/>
    </source>
</evidence>
<dbReference type="EMBL" id="NXNI01000003">
    <property type="protein sequence ID" value="PCR88676.1"/>
    <property type="molecule type" value="Genomic_DNA"/>
</dbReference>
<gene>
    <name evidence="5" type="ORF">CP557_21850</name>
</gene>
<dbReference type="InterPro" id="IPR055237">
    <property type="entry name" value="Cdc6_lid"/>
</dbReference>
<keyword evidence="3" id="KW-0067">ATP-binding</keyword>
<proteinExistence type="predicted"/>
<accession>A0A2A5QPA3</accession>
<dbReference type="AlphaFoldDB" id="A0A2A5QPA3"/>
<dbReference type="SMART" id="SM00382">
    <property type="entry name" value="AAA"/>
    <property type="match status" value="1"/>
</dbReference>
<dbReference type="PANTHER" id="PTHR10763:SF22">
    <property type="entry name" value="ORC1-TYPE DNA REPLICATION PROTEIN"/>
    <property type="match status" value="1"/>
</dbReference>
<name>A0A2A5QPA3_9EURY</name>
<reference evidence="5 6" key="1">
    <citation type="submission" date="2017-09" db="EMBL/GenBank/DDBJ databases">
        <title>Genome sequences of Natrinema ejinorence JCM 13890T.</title>
        <authorList>
            <person name="Roh S.W."/>
            <person name="Kim Y.B."/>
            <person name="Kim J.Y."/>
        </authorList>
    </citation>
    <scope>NUCLEOTIDE SEQUENCE [LARGE SCALE GENOMIC DNA]</scope>
    <source>
        <strain evidence="5 6">JCM 13890</strain>
    </source>
</reference>
<dbReference type="Proteomes" id="UP000219689">
    <property type="component" value="Unassembled WGS sequence"/>
</dbReference>
<dbReference type="Pfam" id="PF13191">
    <property type="entry name" value="AAA_16"/>
    <property type="match status" value="1"/>
</dbReference>
<evidence type="ECO:0000313" key="5">
    <source>
        <dbReference type="EMBL" id="PCR88676.1"/>
    </source>
</evidence>
<dbReference type="SUPFAM" id="SSF52540">
    <property type="entry name" value="P-loop containing nucleoside triphosphate hydrolases"/>
    <property type="match status" value="1"/>
</dbReference>
<dbReference type="InterPro" id="IPR003593">
    <property type="entry name" value="AAA+_ATPase"/>
</dbReference>
<dbReference type="Gene3D" id="1.10.8.60">
    <property type="match status" value="1"/>
</dbReference>
<dbReference type="InterPro" id="IPR041664">
    <property type="entry name" value="AAA_16"/>
</dbReference>
<evidence type="ECO:0000313" key="6">
    <source>
        <dbReference type="Proteomes" id="UP000219689"/>
    </source>
</evidence>
<dbReference type="InterPro" id="IPR050311">
    <property type="entry name" value="ORC1/CDC6"/>
</dbReference>
<organism evidence="5 6">
    <name type="scientific">Natrinema ejinorense</name>
    <dbReference type="NCBI Taxonomy" id="373386"/>
    <lineage>
        <taxon>Archaea</taxon>
        <taxon>Methanobacteriati</taxon>
        <taxon>Methanobacteriota</taxon>
        <taxon>Stenosarchaea group</taxon>
        <taxon>Halobacteria</taxon>
        <taxon>Halobacteriales</taxon>
        <taxon>Natrialbaceae</taxon>
        <taxon>Natrinema</taxon>
    </lineage>
</organism>
<evidence type="ECO:0000259" key="4">
    <source>
        <dbReference type="SMART" id="SM00382"/>
    </source>
</evidence>
<dbReference type="InterPro" id="IPR027417">
    <property type="entry name" value="P-loop_NTPase"/>
</dbReference>
<keyword evidence="2" id="KW-0547">Nucleotide-binding</keyword>
<dbReference type="CDD" id="cd00009">
    <property type="entry name" value="AAA"/>
    <property type="match status" value="1"/>
</dbReference>
<dbReference type="OrthoDB" id="270161at2157"/>
<protein>
    <submittedName>
        <fullName evidence="5">Orc1/cdc6 family replication initiation protein</fullName>
    </submittedName>
</protein>
<evidence type="ECO:0000256" key="2">
    <source>
        <dbReference type="ARBA" id="ARBA00022741"/>
    </source>
</evidence>
<dbReference type="GO" id="GO:0005524">
    <property type="term" value="F:ATP binding"/>
    <property type="evidence" value="ECO:0007669"/>
    <property type="project" value="UniProtKB-KW"/>
</dbReference>
<evidence type="ECO:0000256" key="3">
    <source>
        <dbReference type="ARBA" id="ARBA00022840"/>
    </source>
</evidence>
<dbReference type="Gene3D" id="3.40.50.300">
    <property type="entry name" value="P-loop containing nucleotide triphosphate hydrolases"/>
    <property type="match status" value="1"/>
</dbReference>
<keyword evidence="1" id="KW-0235">DNA replication</keyword>
<dbReference type="RefSeq" id="WP_097382143.1">
    <property type="nucleotide sequence ID" value="NZ_NXNI01000003.1"/>
</dbReference>
<sequence>MITDYEVLQTDIQPDREVVTQRDGEIDHLTSVLKPITHGIAPNGAFIYGPSGAGKTCAVRCVIEELPRSVFINCLSSHARRSVLNRVLEGLGAGSALERRSVSTDDLAAAIERAVDGPTVIVLDEADQLDEITVLHELYAIDDVTLILISNDPWPAFDLERFDKEATRLDSRIGALEDIKFAAYSDSELVSILEKRAQIGVEPGVVGTNELRYIARCADSDARDAIALLYHSVRNADHDGRDTVTKSIIGRSRGDADQDVIRSRLSDCSRDQRLALEAAADVGPATSSEIYDVYRDRADDPVTTRALRGWLPKFERYGFITKSGPAHEPKYEVSDVVLEELGIVT</sequence>